<accession>A0ABR7UMK2</accession>
<protein>
    <submittedName>
        <fullName evidence="3">Metallophosphoesterase family protein</fullName>
    </submittedName>
</protein>
<sequence length="120" mass="13584">IGTVQLVHAGWSDPIDEYITNPNEDYFGRLAGINFVSGHTHVQSIHHFGERTYCNPGSVGQPRDGDPRAAFATFDGERFELHRVAYNMQRVFELMDAAGFNDYYYGGLKTGARNLRRLED</sequence>
<dbReference type="EMBL" id="JAATTO010000109">
    <property type="protein sequence ID" value="MBC9984373.1"/>
    <property type="molecule type" value="Genomic_DNA"/>
</dbReference>
<comment type="caution">
    <text evidence="3">The sequence shown here is derived from an EMBL/GenBank/DDBJ whole genome shotgun (WGS) entry which is preliminary data.</text>
</comment>
<dbReference type="Pfam" id="PF12850">
    <property type="entry name" value="Metallophos_2"/>
    <property type="match status" value="1"/>
</dbReference>
<dbReference type="SUPFAM" id="SSF56300">
    <property type="entry name" value="Metallo-dependent phosphatases"/>
    <property type="match status" value="1"/>
</dbReference>
<evidence type="ECO:0000259" key="2">
    <source>
        <dbReference type="Pfam" id="PF12850"/>
    </source>
</evidence>
<keyword evidence="4" id="KW-1185">Reference proteome</keyword>
<dbReference type="InterPro" id="IPR029052">
    <property type="entry name" value="Metallo-depent_PP-like"/>
</dbReference>
<dbReference type="RefSeq" id="WP_188149336.1">
    <property type="nucleotide sequence ID" value="NZ_JAATTO010000109.1"/>
</dbReference>
<feature type="domain" description="Calcineurin-like phosphoesterase" evidence="2">
    <location>
        <begin position="35"/>
        <end position="75"/>
    </location>
</feature>
<name>A0ABR7UMK2_9BRAD</name>
<gene>
    <name evidence="3" type="ORF">HA482_40025</name>
</gene>
<evidence type="ECO:0000313" key="3">
    <source>
        <dbReference type="EMBL" id="MBC9984373.1"/>
    </source>
</evidence>
<dbReference type="Gene3D" id="3.60.21.10">
    <property type="match status" value="1"/>
</dbReference>
<feature type="non-terminal residue" evidence="3">
    <location>
        <position position="1"/>
    </location>
</feature>
<dbReference type="Proteomes" id="UP000639516">
    <property type="component" value="Unassembled WGS sequence"/>
</dbReference>
<reference evidence="3 4" key="1">
    <citation type="journal article" date="2020" name="Arch. Microbiol.">
        <title>Bradyrhizobium campsiandrae sp. nov., a nitrogen-fixing bacterial strain isolated from a native leguminous tree from the Amazon adapted to flooded conditions.</title>
        <authorList>
            <person name="Cabral Michel D."/>
            <person name="Martins da Costa E."/>
            <person name="Azarias Guimaraes A."/>
            <person name="Soares de Carvalho T."/>
            <person name="Santos de Castro Caputo P."/>
            <person name="Willems A."/>
            <person name="de Souza Moreira F.M."/>
        </authorList>
    </citation>
    <scope>NUCLEOTIDE SEQUENCE [LARGE SCALE GENOMIC DNA]</scope>
    <source>
        <strain evidence="4">INPA 384B</strain>
    </source>
</reference>
<evidence type="ECO:0000313" key="4">
    <source>
        <dbReference type="Proteomes" id="UP000639516"/>
    </source>
</evidence>
<evidence type="ECO:0000256" key="1">
    <source>
        <dbReference type="ARBA" id="ARBA00008950"/>
    </source>
</evidence>
<comment type="similarity">
    <text evidence="1">Belongs to the metallophosphoesterase superfamily. YfcE family.</text>
</comment>
<dbReference type="InterPro" id="IPR024654">
    <property type="entry name" value="Calcineurin-like_PHP_lpxH"/>
</dbReference>
<proteinExistence type="inferred from homology"/>
<organism evidence="3 4">
    <name type="scientific">Bradyrhizobium campsiandrae</name>
    <dbReference type="NCBI Taxonomy" id="1729892"/>
    <lineage>
        <taxon>Bacteria</taxon>
        <taxon>Pseudomonadati</taxon>
        <taxon>Pseudomonadota</taxon>
        <taxon>Alphaproteobacteria</taxon>
        <taxon>Hyphomicrobiales</taxon>
        <taxon>Nitrobacteraceae</taxon>
        <taxon>Bradyrhizobium</taxon>
    </lineage>
</organism>